<accession>A0ABU3DGG3</accession>
<dbReference type="Proteomes" id="UP001265259">
    <property type="component" value="Unassembled WGS sequence"/>
</dbReference>
<dbReference type="RefSeq" id="WP_311690409.1">
    <property type="nucleotide sequence ID" value="NZ_JAVRHL010000002.1"/>
</dbReference>
<proteinExistence type="predicted"/>
<keyword evidence="2" id="KW-1185">Reference proteome</keyword>
<organism evidence="1 2">
    <name type="scientific">Tropicimonas omnivorans</name>
    <dbReference type="NCBI Taxonomy" id="3075590"/>
    <lineage>
        <taxon>Bacteria</taxon>
        <taxon>Pseudomonadati</taxon>
        <taxon>Pseudomonadota</taxon>
        <taxon>Alphaproteobacteria</taxon>
        <taxon>Rhodobacterales</taxon>
        <taxon>Roseobacteraceae</taxon>
        <taxon>Tropicimonas</taxon>
    </lineage>
</organism>
<sequence length="466" mass="49310">MTERGTLGRALAAVAAVAAFALCLAVPEAPRAEEISLSIPEARELARRAFRSGDDALANALGRKLRLADPEDPTALILIAATSPSLGDAKAGREAGADAWRVAGSDGLRHEAAWYTSRAAAADDSWIAAQFWMRRAYGTAPDDATRDRVGEAFGRMRAVSPLSVRLSFSHGRTDNINGGSSSEWLVLDDSLPVGRLSGSARALSGTRTSATLTAARTLSRGTDHRTALTFNGYRTWNELSKEAREQAPGIEGSAFDYGAAEIGLTHSIAPGDLPVPDTYALALGKSWYGYEPLDRSARVSLGRSVDLPGEVDLRLGAGLERRLSLTGGEARTGRSASAALSREIVGVHTRFSFAARNVASDDANLDWSGASAALDLSMGEPLAGMHLSGGLTWERRDFDAYRIGFIDVPGGRQDETLSARLSLRIDAVGRMGFSPVIGLEARTTDSTISRFDGEATNLTLGVASAF</sequence>
<protein>
    <recommendedName>
        <fullName evidence="3">DUF560 domain-containing protein</fullName>
    </recommendedName>
</protein>
<dbReference type="EMBL" id="JAVRHL010000002">
    <property type="protein sequence ID" value="MDT0682649.1"/>
    <property type="molecule type" value="Genomic_DNA"/>
</dbReference>
<name>A0ABU3DGG3_9RHOB</name>
<comment type="caution">
    <text evidence="1">The sequence shown here is derived from an EMBL/GenBank/DDBJ whole genome shotgun (WGS) entry which is preliminary data.</text>
</comment>
<reference evidence="1 2" key="1">
    <citation type="submission" date="2023-09" db="EMBL/GenBank/DDBJ databases">
        <authorList>
            <person name="Rey-Velasco X."/>
        </authorList>
    </citation>
    <scope>NUCLEOTIDE SEQUENCE [LARGE SCALE GENOMIC DNA]</scope>
    <source>
        <strain evidence="1 2">F158</strain>
    </source>
</reference>
<evidence type="ECO:0000313" key="1">
    <source>
        <dbReference type="EMBL" id="MDT0682649.1"/>
    </source>
</evidence>
<evidence type="ECO:0008006" key="3">
    <source>
        <dbReference type="Google" id="ProtNLM"/>
    </source>
</evidence>
<gene>
    <name evidence="1" type="ORF">RM543_08125</name>
</gene>
<evidence type="ECO:0000313" key="2">
    <source>
        <dbReference type="Proteomes" id="UP001265259"/>
    </source>
</evidence>